<name>A0AAD2Q4H0_9AGAR</name>
<keyword evidence="2" id="KW-1185">Reference proteome</keyword>
<protein>
    <submittedName>
        <fullName evidence="1">Uncharacterized protein</fullName>
    </submittedName>
</protein>
<gene>
    <name evidence="1" type="ORF">MYCIT1_LOCUS22892</name>
</gene>
<dbReference type="Proteomes" id="UP001295794">
    <property type="component" value="Unassembled WGS sequence"/>
</dbReference>
<accession>A0AAD2Q4H0</accession>
<reference evidence="1" key="1">
    <citation type="submission" date="2023-11" db="EMBL/GenBank/DDBJ databases">
        <authorList>
            <person name="De Vega J J."/>
            <person name="De Vega J J."/>
        </authorList>
    </citation>
    <scope>NUCLEOTIDE SEQUENCE</scope>
</reference>
<comment type="caution">
    <text evidence="1">The sequence shown here is derived from an EMBL/GenBank/DDBJ whole genome shotgun (WGS) entry which is preliminary data.</text>
</comment>
<organism evidence="1 2">
    <name type="scientific">Mycena citricolor</name>
    <dbReference type="NCBI Taxonomy" id="2018698"/>
    <lineage>
        <taxon>Eukaryota</taxon>
        <taxon>Fungi</taxon>
        <taxon>Dikarya</taxon>
        <taxon>Basidiomycota</taxon>
        <taxon>Agaricomycotina</taxon>
        <taxon>Agaricomycetes</taxon>
        <taxon>Agaricomycetidae</taxon>
        <taxon>Agaricales</taxon>
        <taxon>Marasmiineae</taxon>
        <taxon>Mycenaceae</taxon>
        <taxon>Mycena</taxon>
    </lineage>
</organism>
<sequence length="70" mass="7994">MMIRPTSSSYHKRCTCTDPSRSSVQVLASQTQQLEQTNERPSPFRIPVKISRGRHSDVDSICKQRWSCGI</sequence>
<dbReference type="AlphaFoldDB" id="A0AAD2Q4H0"/>
<evidence type="ECO:0000313" key="2">
    <source>
        <dbReference type="Proteomes" id="UP001295794"/>
    </source>
</evidence>
<dbReference type="EMBL" id="CAVNYO010000405">
    <property type="protein sequence ID" value="CAK5275246.1"/>
    <property type="molecule type" value="Genomic_DNA"/>
</dbReference>
<proteinExistence type="predicted"/>
<evidence type="ECO:0000313" key="1">
    <source>
        <dbReference type="EMBL" id="CAK5275246.1"/>
    </source>
</evidence>